<keyword evidence="3" id="KW-0813">Transport</keyword>
<dbReference type="Pfam" id="PF01925">
    <property type="entry name" value="TauE"/>
    <property type="match status" value="1"/>
</dbReference>
<evidence type="ECO:0000256" key="6">
    <source>
        <dbReference type="ARBA" id="ARBA00022989"/>
    </source>
</evidence>
<keyword evidence="7 8" id="KW-0472">Membrane</keyword>
<gene>
    <name evidence="9" type="ORF">GM612_07820</name>
</gene>
<keyword evidence="5 8" id="KW-0812">Transmembrane</keyword>
<evidence type="ECO:0000256" key="5">
    <source>
        <dbReference type="ARBA" id="ARBA00022692"/>
    </source>
</evidence>
<organism evidence="9 10">
    <name type="scientific">Secundilactobacillus folii</name>
    <dbReference type="NCBI Taxonomy" id="2678357"/>
    <lineage>
        <taxon>Bacteria</taxon>
        <taxon>Bacillati</taxon>
        <taxon>Bacillota</taxon>
        <taxon>Bacilli</taxon>
        <taxon>Lactobacillales</taxon>
        <taxon>Lactobacillaceae</taxon>
        <taxon>Secundilactobacillus</taxon>
    </lineage>
</organism>
<feature type="transmembrane region" description="Helical" evidence="8">
    <location>
        <begin position="12"/>
        <end position="37"/>
    </location>
</feature>
<accession>A0A7X2XVP4</accession>
<evidence type="ECO:0000313" key="9">
    <source>
        <dbReference type="EMBL" id="MTV82553.1"/>
    </source>
</evidence>
<evidence type="ECO:0000256" key="4">
    <source>
        <dbReference type="ARBA" id="ARBA00022475"/>
    </source>
</evidence>
<feature type="transmembrane region" description="Helical" evidence="8">
    <location>
        <begin position="147"/>
        <end position="166"/>
    </location>
</feature>
<feature type="transmembrane region" description="Helical" evidence="8">
    <location>
        <begin position="219"/>
        <end position="238"/>
    </location>
</feature>
<evidence type="ECO:0000256" key="7">
    <source>
        <dbReference type="ARBA" id="ARBA00023136"/>
    </source>
</evidence>
<dbReference type="Proteomes" id="UP000466388">
    <property type="component" value="Unassembled WGS sequence"/>
</dbReference>
<keyword evidence="10" id="KW-1185">Reference proteome</keyword>
<evidence type="ECO:0000256" key="8">
    <source>
        <dbReference type="RuleBase" id="RU363041"/>
    </source>
</evidence>
<dbReference type="PANTHER" id="PTHR30269:SF0">
    <property type="entry name" value="MEMBRANE TRANSPORTER PROTEIN YFCA-RELATED"/>
    <property type="match status" value="1"/>
</dbReference>
<evidence type="ECO:0000256" key="2">
    <source>
        <dbReference type="ARBA" id="ARBA00009142"/>
    </source>
</evidence>
<protein>
    <recommendedName>
        <fullName evidence="8">Probable membrane transporter protein</fullName>
    </recommendedName>
</protein>
<feature type="transmembrane region" description="Helical" evidence="8">
    <location>
        <begin position="245"/>
        <end position="266"/>
    </location>
</feature>
<keyword evidence="6 8" id="KW-1133">Transmembrane helix</keyword>
<sequence>MSGSEGEIILGTVLFLFGAGVVAGLLASTAGLASLVSYPALLAVGLPPVIANVTNTTALIFSGVGATVSSLKELRGHFHQLVMFVILSLIGSIGGSTLLLIAPAGSFEKVVPFFILAAAIMLFVSGRQTDNTTERLKAAQAHPVKRILIRVASYLGIILVGAYTGYFGAAGGVIFLALLSIILNEDFAVINAMKNVIAFVGNLVATIIFIFRSKINWHFAILMGIGLFIGGYIGPIIVRHVNIKLLRALIAIAAVGLAIDLFVTAYF</sequence>
<name>A0A7X2XVP4_9LACO</name>
<feature type="transmembrane region" description="Helical" evidence="8">
    <location>
        <begin position="196"/>
        <end position="213"/>
    </location>
</feature>
<dbReference type="GO" id="GO:0005886">
    <property type="term" value="C:plasma membrane"/>
    <property type="evidence" value="ECO:0007669"/>
    <property type="project" value="UniProtKB-SubCell"/>
</dbReference>
<dbReference type="InterPro" id="IPR052017">
    <property type="entry name" value="TSUP"/>
</dbReference>
<comment type="caution">
    <text evidence="9">The sequence shown here is derived from an EMBL/GenBank/DDBJ whole genome shotgun (WGS) entry which is preliminary data.</text>
</comment>
<feature type="transmembrane region" description="Helical" evidence="8">
    <location>
        <begin position="110"/>
        <end position="126"/>
    </location>
</feature>
<comment type="similarity">
    <text evidence="2 8">Belongs to the 4-toluene sulfonate uptake permease (TSUP) (TC 2.A.102) family.</text>
</comment>
<feature type="transmembrane region" description="Helical" evidence="8">
    <location>
        <begin position="81"/>
        <end position="104"/>
    </location>
</feature>
<proteinExistence type="inferred from homology"/>
<dbReference type="AlphaFoldDB" id="A0A7X2XVP4"/>
<dbReference type="EMBL" id="WNJO01000008">
    <property type="protein sequence ID" value="MTV82553.1"/>
    <property type="molecule type" value="Genomic_DNA"/>
</dbReference>
<keyword evidence="4 8" id="KW-1003">Cell membrane</keyword>
<evidence type="ECO:0000313" key="10">
    <source>
        <dbReference type="Proteomes" id="UP000466388"/>
    </source>
</evidence>
<evidence type="ECO:0000256" key="1">
    <source>
        <dbReference type="ARBA" id="ARBA00004651"/>
    </source>
</evidence>
<comment type="subcellular location">
    <subcellularLocation>
        <location evidence="1 8">Cell membrane</location>
        <topology evidence="1 8">Multi-pass membrane protein</topology>
    </subcellularLocation>
</comment>
<dbReference type="PANTHER" id="PTHR30269">
    <property type="entry name" value="TRANSMEMBRANE PROTEIN YFCA"/>
    <property type="match status" value="1"/>
</dbReference>
<evidence type="ECO:0000256" key="3">
    <source>
        <dbReference type="ARBA" id="ARBA00022448"/>
    </source>
</evidence>
<dbReference type="InterPro" id="IPR002781">
    <property type="entry name" value="TM_pro_TauE-like"/>
</dbReference>
<feature type="transmembrane region" description="Helical" evidence="8">
    <location>
        <begin position="49"/>
        <end position="69"/>
    </location>
</feature>
<reference evidence="9 10" key="1">
    <citation type="submission" date="2019-11" db="EMBL/GenBank/DDBJ databases">
        <title>Lactobacillus sp. nov. CRM56-3, isolated from fermented tea leaves.</title>
        <authorList>
            <person name="Phuengjayaem S."/>
            <person name="Tanasupawat S."/>
        </authorList>
    </citation>
    <scope>NUCLEOTIDE SEQUENCE [LARGE SCALE GENOMIC DNA]</scope>
    <source>
        <strain evidence="9 10">CRM56-3</strain>
    </source>
</reference>